<dbReference type="InterPro" id="IPR054216">
    <property type="entry name" value="DUF6930"/>
</dbReference>
<dbReference type="eggNOG" id="COG3012">
    <property type="taxonomic scope" value="Bacteria"/>
</dbReference>
<dbReference type="PROSITE" id="PS50994">
    <property type="entry name" value="INTEGRASE"/>
    <property type="match status" value="1"/>
</dbReference>
<dbReference type="Pfam" id="PF23988">
    <property type="entry name" value="DUF7309"/>
    <property type="match status" value="1"/>
</dbReference>
<feature type="domain" description="Integrase catalytic" evidence="1">
    <location>
        <begin position="223"/>
        <end position="345"/>
    </location>
</feature>
<proteinExistence type="predicted"/>
<dbReference type="OrthoDB" id="9801392at2"/>
<evidence type="ECO:0000313" key="3">
    <source>
        <dbReference type="Proteomes" id="UP000184758"/>
    </source>
</evidence>
<dbReference type="GO" id="GO:0015074">
    <property type="term" value="P:DNA integration"/>
    <property type="evidence" value="ECO:0007669"/>
    <property type="project" value="InterPro"/>
</dbReference>
<organism evidence="2 3">
    <name type="scientific">Carnobacterium alterfunditum</name>
    <dbReference type="NCBI Taxonomy" id="28230"/>
    <lineage>
        <taxon>Bacteria</taxon>
        <taxon>Bacillati</taxon>
        <taxon>Bacillota</taxon>
        <taxon>Bacilli</taxon>
        <taxon>Lactobacillales</taxon>
        <taxon>Carnobacteriaceae</taxon>
        <taxon>Carnobacterium</taxon>
    </lineage>
</organism>
<evidence type="ECO:0000259" key="1">
    <source>
        <dbReference type="PROSITE" id="PS50994"/>
    </source>
</evidence>
<dbReference type="InterPro" id="IPR001584">
    <property type="entry name" value="Integrase_cat-core"/>
</dbReference>
<dbReference type="EMBL" id="FSRN01000001">
    <property type="protein sequence ID" value="SIN92861.1"/>
    <property type="molecule type" value="Genomic_DNA"/>
</dbReference>
<reference evidence="3" key="1">
    <citation type="submission" date="2016-11" db="EMBL/GenBank/DDBJ databases">
        <authorList>
            <person name="Varghese N."/>
            <person name="Submissions S."/>
        </authorList>
    </citation>
    <scope>NUCLEOTIDE SEQUENCE [LARGE SCALE GENOMIC DNA]</scope>
    <source>
        <strain evidence="3">313</strain>
    </source>
</reference>
<dbReference type="Pfam" id="PF22007">
    <property type="entry name" value="DUF6930"/>
    <property type="match status" value="1"/>
</dbReference>
<evidence type="ECO:0000313" key="2">
    <source>
        <dbReference type="EMBL" id="SIN92861.1"/>
    </source>
</evidence>
<sequence length="345" mass="40444">MNNQMQLYSLVKKLYQANLWEDYWDNDIIGIQLPDRKDPVFISILGKAEQNFGILIYRNLEELSYFFETSKRAENREFSSVMEMLQTRKCISLDFEDRQEIPKEEYEKIKASGITFRGKKAWPVFTDYKPGYYPYMIDESDVLFLIAIFEKLVETANDFRNSLQLYEKEQSIYKMLMRTYKKDGLYEDSFYTVPEVVLEGLLANEIDHAPIKLTEFEMRRANNQKRKNTIWELDIDFIGVPVVPADGGRPTFPCLLIVADTKDGEIICSEFIKLRDIEKIQRIVIQLILAQNGRPPKIVIDADRHLKIAVYLEKLLTALDIELVPIQKLPLLSVAKQDMLEYFED</sequence>
<protein>
    <recommendedName>
        <fullName evidence="1">Integrase catalytic domain-containing protein</fullName>
    </recommendedName>
</protein>
<accession>A0A1N6FC37</accession>
<gene>
    <name evidence="2" type="ORF">SAMN05878443_0527</name>
</gene>
<keyword evidence="3" id="KW-1185">Reference proteome</keyword>
<dbReference type="InterPro" id="IPR055733">
    <property type="entry name" value="DUF7309"/>
</dbReference>
<dbReference type="Proteomes" id="UP000184758">
    <property type="component" value="Unassembled WGS sequence"/>
</dbReference>
<dbReference type="AlphaFoldDB" id="A0A1N6FC37"/>
<dbReference type="STRING" id="28230.SAMN05878443_0527"/>
<dbReference type="RefSeq" id="WP_034547155.1">
    <property type="nucleotide sequence ID" value="NZ_FSRN01000001.1"/>
</dbReference>
<name>A0A1N6FC37_9LACT</name>